<dbReference type="CDD" id="cd03888">
    <property type="entry name" value="M20_PepV"/>
    <property type="match status" value="1"/>
</dbReference>
<comment type="similarity">
    <text evidence="2">Belongs to the peptidase M20A family.</text>
</comment>
<evidence type="ECO:0000256" key="2">
    <source>
        <dbReference type="ARBA" id="ARBA00006247"/>
    </source>
</evidence>
<evidence type="ECO:0000313" key="11">
    <source>
        <dbReference type="Proteomes" id="UP001364890"/>
    </source>
</evidence>
<sequence length="471" mass="51799">MNWLELAEQKRTEIIKELQKLIQIPSVLDEKAATEEMPFGPKPLDALNHMLREGKSEGLVIKNIDNMAGHIEMGEGEETLGILCHVDVVPVGEGWTYPPFEGVVVDDKVYGRGAIDDKGPTIAAWMAMKLVKESGIPLHKKVRLIIGTDEESGFRCVKRYFEKEPMPEIGFAPDADFPIINAEKGIANLIFTQTGSTETETIQFFQAGKRTNMVPDEAFALIFGGLHSIKQKFIEFSAELDFNGEVTQEGPMVKVFVRGKSAHAMEPDEGINAAILLAKFLQTVPLTPHSKAFVDFLVLGFGEESRGHALSLNFTDEVSGDTTLNPGVIHYAPAQGSCTQVSMRYSVSYPFEEKLSACRETLQDVGITLDLGSNSKPHYVDKEDILIKTLQKVYERQTGEEAKLLSIGGGTYARVLKNGVAFGMLFPGRKDLAHQLDEYVDIDDLVKATAIYADAIVELAGKNTTEVKTNG</sequence>
<evidence type="ECO:0000256" key="4">
    <source>
        <dbReference type="ARBA" id="ARBA00022723"/>
    </source>
</evidence>
<dbReference type="PANTHER" id="PTHR43808:SF31">
    <property type="entry name" value="N-ACETYL-L-CITRULLINE DEACETYLASE"/>
    <property type="match status" value="1"/>
</dbReference>
<evidence type="ECO:0000256" key="8">
    <source>
        <dbReference type="ARBA" id="ARBA00023049"/>
    </source>
</evidence>
<evidence type="ECO:0000313" key="10">
    <source>
        <dbReference type="EMBL" id="MEI4769224.1"/>
    </source>
</evidence>
<dbReference type="SUPFAM" id="SSF55031">
    <property type="entry name" value="Bacterial exopeptidase dimerisation domain"/>
    <property type="match status" value="1"/>
</dbReference>
<keyword evidence="6" id="KW-0862">Zinc</keyword>
<proteinExistence type="inferred from homology"/>
<keyword evidence="8" id="KW-0482">Metalloprotease</keyword>
<evidence type="ECO:0000256" key="3">
    <source>
        <dbReference type="ARBA" id="ARBA00022670"/>
    </source>
</evidence>
<name>A0ABU8F351_9BACI</name>
<protein>
    <submittedName>
        <fullName evidence="10">Dipeptidase PepV</fullName>
        <ecNumber evidence="10">3.4.13.-</ecNumber>
    </submittedName>
</protein>
<accession>A0ABU8F351</accession>
<dbReference type="InterPro" id="IPR050072">
    <property type="entry name" value="Peptidase_M20A"/>
</dbReference>
<evidence type="ECO:0000259" key="9">
    <source>
        <dbReference type="Pfam" id="PF07687"/>
    </source>
</evidence>
<keyword evidence="4" id="KW-0479">Metal-binding</keyword>
<dbReference type="EC" id="3.4.13.-" evidence="10"/>
<keyword evidence="7 10" id="KW-0224">Dipeptidase</keyword>
<keyword evidence="3" id="KW-0645">Protease</keyword>
<comment type="caution">
    <text evidence="10">The sequence shown here is derived from an EMBL/GenBank/DDBJ whole genome shotgun (WGS) entry which is preliminary data.</text>
</comment>
<dbReference type="SUPFAM" id="SSF53187">
    <property type="entry name" value="Zn-dependent exopeptidases"/>
    <property type="match status" value="1"/>
</dbReference>
<keyword evidence="11" id="KW-1185">Reference proteome</keyword>
<dbReference type="InterPro" id="IPR010964">
    <property type="entry name" value="M20A_pepV-rel"/>
</dbReference>
<dbReference type="NCBIfam" id="NF005591">
    <property type="entry name" value="PRK07318.1"/>
    <property type="match status" value="1"/>
</dbReference>
<evidence type="ECO:0000256" key="1">
    <source>
        <dbReference type="ARBA" id="ARBA00001947"/>
    </source>
</evidence>
<organism evidence="10 11">
    <name type="scientific">Psychrobacillus mangrovi</name>
    <dbReference type="NCBI Taxonomy" id="3117745"/>
    <lineage>
        <taxon>Bacteria</taxon>
        <taxon>Bacillati</taxon>
        <taxon>Bacillota</taxon>
        <taxon>Bacilli</taxon>
        <taxon>Bacillales</taxon>
        <taxon>Bacillaceae</taxon>
        <taxon>Psychrobacillus</taxon>
    </lineage>
</organism>
<dbReference type="RefSeq" id="WP_336496786.1">
    <property type="nucleotide sequence ID" value="NZ_JBAWSY010000003.1"/>
</dbReference>
<evidence type="ECO:0000256" key="7">
    <source>
        <dbReference type="ARBA" id="ARBA00022997"/>
    </source>
</evidence>
<dbReference type="Proteomes" id="UP001364890">
    <property type="component" value="Unassembled WGS sequence"/>
</dbReference>
<dbReference type="Gene3D" id="3.30.70.360">
    <property type="match status" value="2"/>
</dbReference>
<dbReference type="GO" id="GO:0016805">
    <property type="term" value="F:dipeptidase activity"/>
    <property type="evidence" value="ECO:0007669"/>
    <property type="project" value="UniProtKB-KW"/>
</dbReference>
<dbReference type="InterPro" id="IPR036264">
    <property type="entry name" value="Bact_exopeptidase_dim_dom"/>
</dbReference>
<dbReference type="PANTHER" id="PTHR43808">
    <property type="entry name" value="ACETYLORNITHINE DEACETYLASE"/>
    <property type="match status" value="1"/>
</dbReference>
<reference evidence="10 11" key="1">
    <citation type="submission" date="2024-01" db="EMBL/GenBank/DDBJ databases">
        <title>Seven novel Bacillus-like species.</title>
        <authorList>
            <person name="Liu G."/>
        </authorList>
    </citation>
    <scope>NUCLEOTIDE SEQUENCE [LARGE SCALE GENOMIC DNA]</scope>
    <source>
        <strain evidence="10 11">FJAT-51614</strain>
    </source>
</reference>
<gene>
    <name evidence="10" type="primary">pepV</name>
    <name evidence="10" type="ORF">WAX74_06150</name>
</gene>
<dbReference type="InterPro" id="IPR011650">
    <property type="entry name" value="Peptidase_M20_dimer"/>
</dbReference>
<dbReference type="Pfam" id="PF01546">
    <property type="entry name" value="Peptidase_M20"/>
    <property type="match status" value="1"/>
</dbReference>
<dbReference type="EMBL" id="JBAWSY010000003">
    <property type="protein sequence ID" value="MEI4769224.1"/>
    <property type="molecule type" value="Genomic_DNA"/>
</dbReference>
<dbReference type="NCBIfam" id="TIGR01887">
    <property type="entry name" value="dipeptidaselike"/>
    <property type="match status" value="1"/>
</dbReference>
<dbReference type="Gene3D" id="3.40.630.10">
    <property type="entry name" value="Zn peptidases"/>
    <property type="match status" value="1"/>
</dbReference>
<comment type="cofactor">
    <cofactor evidence="1">
        <name>Zn(2+)</name>
        <dbReference type="ChEBI" id="CHEBI:29105"/>
    </cofactor>
</comment>
<dbReference type="Pfam" id="PF07687">
    <property type="entry name" value="M20_dimer"/>
    <property type="match status" value="1"/>
</dbReference>
<keyword evidence="5 10" id="KW-0378">Hydrolase</keyword>
<feature type="domain" description="Peptidase M20 dimerisation" evidence="9">
    <location>
        <begin position="253"/>
        <end position="364"/>
    </location>
</feature>
<evidence type="ECO:0000256" key="5">
    <source>
        <dbReference type="ARBA" id="ARBA00022801"/>
    </source>
</evidence>
<dbReference type="InterPro" id="IPR002933">
    <property type="entry name" value="Peptidase_M20"/>
</dbReference>
<evidence type="ECO:0000256" key="6">
    <source>
        <dbReference type="ARBA" id="ARBA00022833"/>
    </source>
</evidence>